<dbReference type="AlphaFoldDB" id="A0A2N4U4M6"/>
<keyword evidence="1" id="KW-0812">Transmembrane</keyword>
<evidence type="ECO:0000256" key="1">
    <source>
        <dbReference type="SAM" id="Phobius"/>
    </source>
</evidence>
<dbReference type="EMBL" id="PDNW01000007">
    <property type="protein sequence ID" value="PLC49974.1"/>
    <property type="molecule type" value="Genomic_DNA"/>
</dbReference>
<accession>A0A2N4U4M6</accession>
<sequence>MFGFLAFVLTLAGAASLYLGSRHQQWREAPLSHKVSIPVSALLLLLALGGWIHATQPLTGTFIFLTLLMLLWSILPFIAVYTRGRQ</sequence>
<name>A0A2N4U4M6_9BURK</name>
<gene>
    <name evidence="2" type="ORF">CR159_10050</name>
</gene>
<dbReference type="OrthoDB" id="8657650at2"/>
<evidence type="ECO:0000313" key="3">
    <source>
        <dbReference type="Proteomes" id="UP000234190"/>
    </source>
</evidence>
<keyword evidence="3" id="KW-1185">Reference proteome</keyword>
<keyword evidence="1" id="KW-0472">Membrane</keyword>
<organism evidence="2 3">
    <name type="scientific">Pollutimonas subterranea</name>
    <dbReference type="NCBI Taxonomy" id="2045210"/>
    <lineage>
        <taxon>Bacteria</taxon>
        <taxon>Pseudomonadati</taxon>
        <taxon>Pseudomonadota</taxon>
        <taxon>Betaproteobacteria</taxon>
        <taxon>Burkholderiales</taxon>
        <taxon>Alcaligenaceae</taxon>
        <taxon>Pollutimonas</taxon>
    </lineage>
</organism>
<comment type="caution">
    <text evidence="2">The sequence shown here is derived from an EMBL/GenBank/DDBJ whole genome shotgun (WGS) entry which is preliminary data.</text>
</comment>
<feature type="transmembrane region" description="Helical" evidence="1">
    <location>
        <begin position="61"/>
        <end position="81"/>
    </location>
</feature>
<proteinExistence type="predicted"/>
<feature type="transmembrane region" description="Helical" evidence="1">
    <location>
        <begin position="35"/>
        <end position="54"/>
    </location>
</feature>
<evidence type="ECO:0000313" key="2">
    <source>
        <dbReference type="EMBL" id="PLC49974.1"/>
    </source>
</evidence>
<keyword evidence="1" id="KW-1133">Transmembrane helix</keyword>
<dbReference type="RefSeq" id="WP_102073827.1">
    <property type="nucleotide sequence ID" value="NZ_PDNW01000007.1"/>
</dbReference>
<reference evidence="2 3" key="1">
    <citation type="submission" date="2017-10" db="EMBL/GenBank/DDBJ databases">
        <title>Two draft genome sequences of Pusillimonas sp. strains isolated from a nitrate- and radionuclide-contaminated groundwater in Russia.</title>
        <authorList>
            <person name="Grouzdev D.S."/>
            <person name="Tourova T.P."/>
            <person name="Goeva M.A."/>
            <person name="Babich T.L."/>
            <person name="Sokolova D.S."/>
            <person name="Abdullin R."/>
            <person name="Poltaraus A.B."/>
            <person name="Toshchakov S.V."/>
            <person name="Nazina T.N."/>
        </authorList>
    </citation>
    <scope>NUCLEOTIDE SEQUENCE [LARGE SCALE GENOMIC DNA]</scope>
    <source>
        <strain evidence="2 3">JR1/69-3-13</strain>
    </source>
</reference>
<protein>
    <submittedName>
        <fullName evidence="2">Uncharacterized protein</fullName>
    </submittedName>
</protein>
<dbReference type="Proteomes" id="UP000234190">
    <property type="component" value="Unassembled WGS sequence"/>
</dbReference>